<protein>
    <recommendedName>
        <fullName evidence="3">Fumarylacetoacetase-like C-terminal domain-containing protein</fullName>
    </recommendedName>
</protein>
<reference evidence="4" key="1">
    <citation type="journal article" date="2014" name="Int. J. Syst. Evol. Microbiol.">
        <title>Complete genome sequence of Corynebacterium casei LMG S-19264T (=DSM 44701T), isolated from a smear-ripened cheese.</title>
        <authorList>
            <consortium name="US DOE Joint Genome Institute (JGI-PGF)"/>
            <person name="Walter F."/>
            <person name="Albersmeier A."/>
            <person name="Kalinowski J."/>
            <person name="Ruckert C."/>
        </authorList>
    </citation>
    <scope>NUCLEOTIDE SEQUENCE</scope>
    <source>
        <strain evidence="4">CGMCC 4.7679</strain>
    </source>
</reference>
<dbReference type="EMBL" id="BNAV01000013">
    <property type="protein sequence ID" value="GHF79822.1"/>
    <property type="molecule type" value="Genomic_DNA"/>
</dbReference>
<dbReference type="AlphaFoldDB" id="A0A8H9IXI6"/>
<dbReference type="InterPro" id="IPR011234">
    <property type="entry name" value="Fumarylacetoacetase-like_C"/>
</dbReference>
<keyword evidence="5" id="KW-1185">Reference proteome</keyword>
<feature type="domain" description="Fumarylacetoacetase-like C-terminal" evidence="3">
    <location>
        <begin position="74"/>
        <end position="304"/>
    </location>
</feature>
<dbReference type="GO" id="GO:0003824">
    <property type="term" value="F:catalytic activity"/>
    <property type="evidence" value="ECO:0007669"/>
    <property type="project" value="InterPro"/>
</dbReference>
<dbReference type="InterPro" id="IPR051121">
    <property type="entry name" value="FAH"/>
</dbReference>
<dbReference type="InterPro" id="IPR036663">
    <property type="entry name" value="Fumarylacetoacetase_C_sf"/>
</dbReference>
<dbReference type="GO" id="GO:0044281">
    <property type="term" value="P:small molecule metabolic process"/>
    <property type="evidence" value="ECO:0007669"/>
    <property type="project" value="UniProtKB-ARBA"/>
</dbReference>
<evidence type="ECO:0000256" key="2">
    <source>
        <dbReference type="ARBA" id="ARBA00022723"/>
    </source>
</evidence>
<dbReference type="Pfam" id="PF01557">
    <property type="entry name" value="FAA_hydrolase"/>
    <property type="match status" value="1"/>
</dbReference>
<dbReference type="OrthoDB" id="2273115at2"/>
<comment type="caution">
    <text evidence="4">The sequence shown here is derived from an EMBL/GenBank/DDBJ whole genome shotgun (WGS) entry which is preliminary data.</text>
</comment>
<dbReference type="Gene3D" id="3.90.850.10">
    <property type="entry name" value="Fumarylacetoacetase-like, C-terminal domain"/>
    <property type="match status" value="1"/>
</dbReference>
<comment type="similarity">
    <text evidence="1">Belongs to the FAH family.</text>
</comment>
<dbReference type="PANTHER" id="PTHR42796:SF4">
    <property type="entry name" value="FUMARYLACETOACETATE HYDROLASE DOMAIN-CONTAINING PROTEIN 2A"/>
    <property type="match status" value="1"/>
</dbReference>
<evidence type="ECO:0000313" key="5">
    <source>
        <dbReference type="Proteomes" id="UP000658656"/>
    </source>
</evidence>
<sequence length="307" mass="32871">MRIGTALLNGQPAVVAAASDDMAAAVHAFDSMETLLAAPRETANAIVEEATASAPRFAVAELTWLPPVPRPGKVLCVALNNSANPDRIISGPPTPALFTKPTTSLTGHDTPLRLRASYGRVHPEPELAVVIGIGGSDIPHDRALRHVYGYTVFNDLTSPTLRAEDTFHYRAIHPSDSEPDGVRYVESWVTYPARYKGSDTFGPTGPWIVTADEVADPHALRIVCRHNGQIITDDNTANLRFSVAEVIAFVSSYMTLETGDVIAMGTALRRANSGGGAVQNLDLVARGGTVEVEIEGLGVLRNHVEHR</sequence>
<evidence type="ECO:0000256" key="1">
    <source>
        <dbReference type="ARBA" id="ARBA00010211"/>
    </source>
</evidence>
<evidence type="ECO:0000259" key="3">
    <source>
        <dbReference type="Pfam" id="PF01557"/>
    </source>
</evidence>
<evidence type="ECO:0000313" key="4">
    <source>
        <dbReference type="EMBL" id="GHF79822.1"/>
    </source>
</evidence>
<gene>
    <name evidence="4" type="ORF">GCM10017566_62540</name>
</gene>
<dbReference type="PANTHER" id="PTHR42796">
    <property type="entry name" value="FUMARYLACETOACETATE HYDROLASE DOMAIN-CONTAINING PROTEIN 2A-RELATED"/>
    <property type="match status" value="1"/>
</dbReference>
<reference evidence="4" key="2">
    <citation type="submission" date="2020-09" db="EMBL/GenBank/DDBJ databases">
        <authorList>
            <person name="Sun Q."/>
            <person name="Zhou Y."/>
        </authorList>
    </citation>
    <scope>NUCLEOTIDE SEQUENCE</scope>
    <source>
        <strain evidence="4">CGMCC 4.7679</strain>
    </source>
</reference>
<proteinExistence type="inferred from homology"/>
<dbReference type="SUPFAM" id="SSF56529">
    <property type="entry name" value="FAH"/>
    <property type="match status" value="1"/>
</dbReference>
<dbReference type="GO" id="GO:0046872">
    <property type="term" value="F:metal ion binding"/>
    <property type="evidence" value="ECO:0007669"/>
    <property type="project" value="UniProtKB-KW"/>
</dbReference>
<dbReference type="RefSeq" id="WP_145932564.1">
    <property type="nucleotide sequence ID" value="NZ_BNAV01000013.1"/>
</dbReference>
<keyword evidence="2" id="KW-0479">Metal-binding</keyword>
<name>A0A8H9IXI6_9PSEU</name>
<accession>A0A8H9IXI6</accession>
<organism evidence="4 5">
    <name type="scientific">Amycolatopsis bartoniae</name>
    <dbReference type="NCBI Taxonomy" id="941986"/>
    <lineage>
        <taxon>Bacteria</taxon>
        <taxon>Bacillati</taxon>
        <taxon>Actinomycetota</taxon>
        <taxon>Actinomycetes</taxon>
        <taxon>Pseudonocardiales</taxon>
        <taxon>Pseudonocardiaceae</taxon>
        <taxon>Amycolatopsis</taxon>
    </lineage>
</organism>
<dbReference type="Proteomes" id="UP000658656">
    <property type="component" value="Unassembled WGS sequence"/>
</dbReference>